<keyword evidence="2" id="KW-1185">Reference proteome</keyword>
<dbReference type="OrthoDB" id="4871708at2"/>
<organism evidence="1 2">
    <name type="scientific">Brachybacterium avium</name>
    <dbReference type="NCBI Taxonomy" id="2017485"/>
    <lineage>
        <taxon>Bacteria</taxon>
        <taxon>Bacillati</taxon>
        <taxon>Actinomycetota</taxon>
        <taxon>Actinomycetes</taxon>
        <taxon>Micrococcales</taxon>
        <taxon>Dermabacteraceae</taxon>
        <taxon>Brachybacterium</taxon>
    </lineage>
</organism>
<dbReference type="AlphaFoldDB" id="A0A220UCH9"/>
<dbReference type="EMBL" id="CP022316">
    <property type="protein sequence ID" value="ASK65785.1"/>
    <property type="molecule type" value="Genomic_DNA"/>
</dbReference>
<evidence type="ECO:0000313" key="1">
    <source>
        <dbReference type="EMBL" id="ASK65785.1"/>
    </source>
</evidence>
<dbReference type="Proteomes" id="UP000198398">
    <property type="component" value="Chromosome"/>
</dbReference>
<evidence type="ECO:0000313" key="2">
    <source>
        <dbReference type="Proteomes" id="UP000198398"/>
    </source>
</evidence>
<sequence>MGIIASLLTACGLGGRSDAAAVQEALRVAVEALPEHRTGKVQFQDSNSAGTTISGVLVLAGRDRAQIEQSLLVVLEAVSDTYDQQPGVRTAFVRIEAHPEGDRATRVMSADAVAPSSGANTTTEDLTAYFAE</sequence>
<name>A0A220UCH9_9MICO</name>
<proteinExistence type="predicted"/>
<reference evidence="2" key="1">
    <citation type="submission" date="2017-07" db="EMBL/GenBank/DDBJ databases">
        <title>Brachybacterium sp. VR2415.</title>
        <authorList>
            <person name="Tak E.J."/>
            <person name="Bae J.-W."/>
        </authorList>
    </citation>
    <scope>NUCLEOTIDE SEQUENCE [LARGE SCALE GENOMIC DNA]</scope>
    <source>
        <strain evidence="2">VR2415</strain>
    </source>
</reference>
<dbReference type="KEGG" id="brv:CFK39_07975"/>
<accession>A0A220UCH9</accession>
<gene>
    <name evidence="1" type="ORF">CFK39_07975</name>
</gene>
<protein>
    <submittedName>
        <fullName evidence="1">Uncharacterized protein</fullName>
    </submittedName>
</protein>